<reference evidence="1" key="1">
    <citation type="submission" date="2021-08" db="EMBL/GenBank/DDBJ databases">
        <title>The first chromosome-level gecko genome reveals the dynamic sex chromosomes of Neotropical dwarf geckos (Sphaerodactylidae: Sphaerodactylus).</title>
        <authorList>
            <person name="Pinto B.J."/>
            <person name="Keating S.E."/>
            <person name="Gamble T."/>
        </authorList>
    </citation>
    <scope>NUCLEOTIDE SEQUENCE</scope>
    <source>
        <strain evidence="1">TG3544</strain>
    </source>
</reference>
<keyword evidence="2" id="KW-1185">Reference proteome</keyword>
<accession>A0ACB8FUF5</accession>
<sequence>MALCGAGGAAATCQVPTPCAWPGFPTAQPSARGLPANTVATGQRPSAAAAAVVHPACGPSGEKVSPSDALFATSCFLHRLGGPSAGFGHCRPSPPLRLLPHRSSPAAAAVAEGMPGRLESPGNGLPYINTHSCRAHSLGHDEGYFARRPLPRSCLKHRRDLQLGAPFQRKRCCSLV</sequence>
<proteinExistence type="predicted"/>
<comment type="caution">
    <text evidence="1">The sequence shown here is derived from an EMBL/GenBank/DDBJ whole genome shotgun (WGS) entry which is preliminary data.</text>
</comment>
<name>A0ACB8FUF5_9SAUR</name>
<gene>
    <name evidence="1" type="ORF">K3G42_011014</name>
</gene>
<dbReference type="Proteomes" id="UP000827872">
    <property type="component" value="Linkage Group LG11"/>
</dbReference>
<evidence type="ECO:0000313" key="2">
    <source>
        <dbReference type="Proteomes" id="UP000827872"/>
    </source>
</evidence>
<evidence type="ECO:0000313" key="1">
    <source>
        <dbReference type="EMBL" id="KAH8010676.1"/>
    </source>
</evidence>
<protein>
    <submittedName>
        <fullName evidence="1">Uncharacterized protein</fullName>
    </submittedName>
</protein>
<dbReference type="EMBL" id="CM037624">
    <property type="protein sequence ID" value="KAH8010676.1"/>
    <property type="molecule type" value="Genomic_DNA"/>
</dbReference>
<organism evidence="1 2">
    <name type="scientific">Sphaerodactylus townsendi</name>
    <dbReference type="NCBI Taxonomy" id="933632"/>
    <lineage>
        <taxon>Eukaryota</taxon>
        <taxon>Metazoa</taxon>
        <taxon>Chordata</taxon>
        <taxon>Craniata</taxon>
        <taxon>Vertebrata</taxon>
        <taxon>Euteleostomi</taxon>
        <taxon>Lepidosauria</taxon>
        <taxon>Squamata</taxon>
        <taxon>Bifurcata</taxon>
        <taxon>Gekkota</taxon>
        <taxon>Sphaerodactylidae</taxon>
        <taxon>Sphaerodactylus</taxon>
    </lineage>
</organism>